<evidence type="ECO:0000256" key="1">
    <source>
        <dbReference type="ARBA" id="ARBA00010838"/>
    </source>
</evidence>
<feature type="signal peptide" evidence="5">
    <location>
        <begin position="1"/>
        <end position="21"/>
    </location>
</feature>
<organism evidence="6 7">
    <name type="scientific">Punica granatum</name>
    <name type="common">Pomegranate</name>
    <dbReference type="NCBI Taxonomy" id="22663"/>
    <lineage>
        <taxon>Eukaryota</taxon>
        <taxon>Viridiplantae</taxon>
        <taxon>Streptophyta</taxon>
        <taxon>Embryophyta</taxon>
        <taxon>Tracheophyta</taxon>
        <taxon>Spermatophyta</taxon>
        <taxon>Magnoliopsida</taxon>
        <taxon>eudicotyledons</taxon>
        <taxon>Gunneridae</taxon>
        <taxon>Pentapetalae</taxon>
        <taxon>rosids</taxon>
        <taxon>malvids</taxon>
        <taxon>Myrtales</taxon>
        <taxon>Lythraceae</taxon>
        <taxon>Punica</taxon>
    </lineage>
</organism>
<comment type="similarity">
    <text evidence="1 3">Belongs to the glycosyl hydrolase 1 family.</text>
</comment>
<protein>
    <recommendedName>
        <fullName evidence="8">Beta-glucosidase 11-like</fullName>
    </recommendedName>
</protein>
<dbReference type="InterPro" id="IPR001360">
    <property type="entry name" value="Glyco_hydro_1"/>
</dbReference>
<sequence length="554" mass="63126">MWKLCRFLLFMVSFRVGQVSGADKYSRHDFPPGFVFGAGTSAYQVEGAAEEDGRTPSIFDTYAHSGITRGANGDVACDQYHKYKEDVQLMAEMGLEAYRFSISWSRLIPNGRGQVNPKGLQYYNNLINELISHGIEPHVTLHHSDHPQALEDEYGGWISRRVVRDFTAYADVCFREFGDRVRHWTTFNEANVFVQVGYDYGLMPPQRCSSPFGILDCQKGNSSTEPYLAAHNILLGHASAARLYQKKYRHKQKGYVGLNLLGFHFTPFTNTTEDIVATQRANDFYHGWFADPLIYGDYPETMKKIVGSRLPSFDQIESRLVKGSADFLAINFYFAEKVKDSPQSLEIQPKDYKADIAVELDFSVINTTQFEVVFPTDELLDILLLYLLLIRKSMLVRQSFFISLHFILQYPVNPWALQGILEYFKQKYGNPPMYIHENGQRMQRNSSLEDWPRVKCLQGYIGAVLDSLRNGSDVRGYFTWSLLDVFELLDGYNSGFGLYYVDLDDPDLKRCPKLSARWYSHFLKGGSQGPGSGSLIEQLQDNSSSVSPDHGLIH</sequence>
<keyword evidence="5" id="KW-0732">Signal</keyword>
<keyword evidence="2" id="KW-0378">Hydrolase</keyword>
<dbReference type="Proteomes" id="UP000197138">
    <property type="component" value="Unassembled WGS sequence"/>
</dbReference>
<dbReference type="EMBL" id="MTKT01004939">
    <property type="protein sequence ID" value="OWM69101.1"/>
    <property type="molecule type" value="Genomic_DNA"/>
</dbReference>
<dbReference type="PANTHER" id="PTHR10353">
    <property type="entry name" value="GLYCOSYL HYDROLASE"/>
    <property type="match status" value="1"/>
</dbReference>
<proteinExistence type="inferred from homology"/>
<dbReference type="Pfam" id="PF00232">
    <property type="entry name" value="Glyco_hydro_1"/>
    <property type="match status" value="1"/>
</dbReference>
<dbReference type="PANTHER" id="PTHR10353:SF325">
    <property type="entry name" value="BETA-GLUCOSIDASE 11-LIKE"/>
    <property type="match status" value="1"/>
</dbReference>
<evidence type="ECO:0000256" key="2">
    <source>
        <dbReference type="ARBA" id="ARBA00022801"/>
    </source>
</evidence>
<dbReference type="AlphaFoldDB" id="A0A218WA63"/>
<comment type="caution">
    <text evidence="6">The sequence shown here is derived from an EMBL/GenBank/DDBJ whole genome shotgun (WGS) entry which is preliminary data.</text>
</comment>
<evidence type="ECO:0000256" key="3">
    <source>
        <dbReference type="RuleBase" id="RU003690"/>
    </source>
</evidence>
<dbReference type="PRINTS" id="PR00131">
    <property type="entry name" value="GLHYDRLASE1"/>
</dbReference>
<evidence type="ECO:0008006" key="8">
    <source>
        <dbReference type="Google" id="ProtNLM"/>
    </source>
</evidence>
<accession>A0A218WA63</accession>
<evidence type="ECO:0000313" key="6">
    <source>
        <dbReference type="EMBL" id="OWM69101.1"/>
    </source>
</evidence>
<evidence type="ECO:0000256" key="5">
    <source>
        <dbReference type="SAM" id="SignalP"/>
    </source>
</evidence>
<evidence type="ECO:0000256" key="4">
    <source>
        <dbReference type="SAM" id="MobiDB-lite"/>
    </source>
</evidence>
<name>A0A218WA63_PUNGR</name>
<dbReference type="InterPro" id="IPR033132">
    <property type="entry name" value="GH_1_N_CS"/>
</dbReference>
<feature type="region of interest" description="Disordered" evidence="4">
    <location>
        <begin position="527"/>
        <end position="554"/>
    </location>
</feature>
<dbReference type="Gene3D" id="3.20.20.80">
    <property type="entry name" value="Glycosidases"/>
    <property type="match status" value="1"/>
</dbReference>
<dbReference type="PROSITE" id="PS00653">
    <property type="entry name" value="GLYCOSYL_HYDROL_F1_2"/>
    <property type="match status" value="1"/>
</dbReference>
<feature type="compositionally biased region" description="Polar residues" evidence="4">
    <location>
        <begin position="535"/>
        <end position="547"/>
    </location>
</feature>
<dbReference type="SUPFAM" id="SSF51445">
    <property type="entry name" value="(Trans)glycosidases"/>
    <property type="match status" value="1"/>
</dbReference>
<gene>
    <name evidence="6" type="ORF">CDL15_Pgr025288</name>
</gene>
<reference evidence="7" key="1">
    <citation type="journal article" date="2017" name="Plant J.">
        <title>The pomegranate (Punica granatum L.) genome and the genomics of punicalagin biosynthesis.</title>
        <authorList>
            <person name="Qin G."/>
            <person name="Xu C."/>
            <person name="Ming R."/>
            <person name="Tang H."/>
            <person name="Guyot R."/>
            <person name="Kramer E.M."/>
            <person name="Hu Y."/>
            <person name="Yi X."/>
            <person name="Qi Y."/>
            <person name="Xu X."/>
            <person name="Gao Z."/>
            <person name="Pan H."/>
            <person name="Jian J."/>
            <person name="Tian Y."/>
            <person name="Yue Z."/>
            <person name="Xu Y."/>
        </authorList>
    </citation>
    <scope>NUCLEOTIDE SEQUENCE [LARGE SCALE GENOMIC DNA]</scope>
    <source>
        <strain evidence="7">cv. Dabenzi</strain>
    </source>
</reference>
<evidence type="ECO:0000313" key="7">
    <source>
        <dbReference type="Proteomes" id="UP000197138"/>
    </source>
</evidence>
<feature type="chain" id="PRO_5012103599" description="Beta-glucosidase 11-like" evidence="5">
    <location>
        <begin position="22"/>
        <end position="554"/>
    </location>
</feature>
<dbReference type="InterPro" id="IPR017853">
    <property type="entry name" value="GH"/>
</dbReference>
<dbReference type="GO" id="GO:0008422">
    <property type="term" value="F:beta-glucosidase activity"/>
    <property type="evidence" value="ECO:0007669"/>
    <property type="project" value="TreeGrafter"/>
</dbReference>
<dbReference type="GO" id="GO:0005975">
    <property type="term" value="P:carbohydrate metabolic process"/>
    <property type="evidence" value="ECO:0007669"/>
    <property type="project" value="InterPro"/>
</dbReference>